<dbReference type="GO" id="GO:0030288">
    <property type="term" value="C:outer membrane-bounded periplasmic space"/>
    <property type="evidence" value="ECO:0007669"/>
    <property type="project" value="TreeGrafter"/>
</dbReference>
<evidence type="ECO:0000256" key="1">
    <source>
        <dbReference type="ARBA" id="ARBA00022801"/>
    </source>
</evidence>
<dbReference type="AlphaFoldDB" id="A0A1G9JEH0"/>
<evidence type="ECO:0000313" key="3">
    <source>
        <dbReference type="EMBL" id="SDL35702.1"/>
    </source>
</evidence>
<dbReference type="PANTHER" id="PTHR30404:SF0">
    <property type="entry name" value="N-ACETYLMURAMOYL-L-ALANINE AMIDASE AMIC"/>
    <property type="match status" value="1"/>
</dbReference>
<reference evidence="3 4" key="1">
    <citation type="submission" date="2016-10" db="EMBL/GenBank/DDBJ databases">
        <authorList>
            <person name="de Groot N.N."/>
        </authorList>
    </citation>
    <scope>NUCLEOTIDE SEQUENCE [LARGE SCALE GENOMIC DNA]</scope>
    <source>
        <strain evidence="3 4">DSM 797</strain>
    </source>
</reference>
<accession>A0A1G9JEH0</accession>
<dbReference type="InterPro" id="IPR050695">
    <property type="entry name" value="N-acetylmuramoyl_amidase_3"/>
</dbReference>
<dbReference type="PANTHER" id="PTHR30404">
    <property type="entry name" value="N-ACETYLMURAMOYL-L-ALANINE AMIDASE"/>
    <property type="match status" value="1"/>
</dbReference>
<dbReference type="GO" id="GO:0008745">
    <property type="term" value="F:N-acetylmuramoyl-L-alanine amidase activity"/>
    <property type="evidence" value="ECO:0007669"/>
    <property type="project" value="InterPro"/>
</dbReference>
<keyword evidence="4" id="KW-1185">Reference proteome</keyword>
<dbReference type="Proteomes" id="UP000199068">
    <property type="component" value="Unassembled WGS sequence"/>
</dbReference>
<feature type="domain" description="MurNAc-LAA" evidence="2">
    <location>
        <begin position="64"/>
        <end position="170"/>
    </location>
</feature>
<protein>
    <submittedName>
        <fullName evidence="3">N-acetylmuramoyl-L-alanine amidase</fullName>
    </submittedName>
</protein>
<proteinExistence type="predicted"/>
<dbReference type="SMART" id="SM00646">
    <property type="entry name" value="Ami_3"/>
    <property type="match status" value="1"/>
</dbReference>
<dbReference type="Gene3D" id="3.40.630.40">
    <property type="entry name" value="Zn-dependent exopeptidases"/>
    <property type="match status" value="1"/>
</dbReference>
<dbReference type="GO" id="GO:0009253">
    <property type="term" value="P:peptidoglycan catabolic process"/>
    <property type="evidence" value="ECO:0007669"/>
    <property type="project" value="InterPro"/>
</dbReference>
<sequence length="235" mass="26050">MSKKVFIDPGHGGSDSGAVGINNLLEKNINLQVAKKVESLLKKQGLEVKLSRDNDVFLSLNDRTTMANNWKADCFISIHCNAFDGIAKGIETYSYQSNTSNLASKVHSQVLNTKAYTLNRGLKTASFYVLRNSNMRACLIEMAFIDNTEDSKILTQRQDDLALGIAKGICEYLGVEYKPNPGLPETKPPVVNSDTFYRVVCGSFNSKVYAEERLEELKKLGFDDAFIAVYQKGAN</sequence>
<dbReference type="Pfam" id="PF01520">
    <property type="entry name" value="Amidase_3"/>
    <property type="match status" value="1"/>
</dbReference>
<dbReference type="CDD" id="cd02696">
    <property type="entry name" value="MurNAc-LAA"/>
    <property type="match status" value="1"/>
</dbReference>
<dbReference type="InterPro" id="IPR002508">
    <property type="entry name" value="MurNAc-LAA_cat"/>
</dbReference>
<dbReference type="InterPro" id="IPR036680">
    <property type="entry name" value="SPOR-like_sf"/>
</dbReference>
<name>A0A1G9JEH0_9FIRM</name>
<evidence type="ECO:0000259" key="2">
    <source>
        <dbReference type="SMART" id="SM00646"/>
    </source>
</evidence>
<dbReference type="SUPFAM" id="SSF53187">
    <property type="entry name" value="Zn-dependent exopeptidases"/>
    <property type="match status" value="1"/>
</dbReference>
<dbReference type="RefSeq" id="WP_092722719.1">
    <property type="nucleotide sequence ID" value="NZ_FNGW01000001.1"/>
</dbReference>
<dbReference type="SUPFAM" id="SSF110997">
    <property type="entry name" value="Sporulation related repeat"/>
    <property type="match status" value="1"/>
</dbReference>
<dbReference type="STRING" id="1121325.SAMN04515677_101613"/>
<keyword evidence="1" id="KW-0378">Hydrolase</keyword>
<gene>
    <name evidence="3" type="ORF">SAMN04515677_101613</name>
</gene>
<dbReference type="GO" id="GO:0042834">
    <property type="term" value="F:peptidoglycan binding"/>
    <property type="evidence" value="ECO:0007669"/>
    <property type="project" value="InterPro"/>
</dbReference>
<dbReference type="EMBL" id="FNGW01000001">
    <property type="protein sequence ID" value="SDL35702.1"/>
    <property type="molecule type" value="Genomic_DNA"/>
</dbReference>
<dbReference type="Gene3D" id="3.30.70.1070">
    <property type="entry name" value="Sporulation related repeat"/>
    <property type="match status" value="1"/>
</dbReference>
<evidence type="ECO:0000313" key="4">
    <source>
        <dbReference type="Proteomes" id="UP000199068"/>
    </source>
</evidence>
<organism evidence="3 4">
    <name type="scientific">Romboutsia lituseburensis DSM 797</name>
    <dbReference type="NCBI Taxonomy" id="1121325"/>
    <lineage>
        <taxon>Bacteria</taxon>
        <taxon>Bacillati</taxon>
        <taxon>Bacillota</taxon>
        <taxon>Clostridia</taxon>
        <taxon>Peptostreptococcales</taxon>
        <taxon>Peptostreptococcaceae</taxon>
        <taxon>Romboutsia</taxon>
    </lineage>
</organism>